<evidence type="ECO:0000313" key="2">
    <source>
        <dbReference type="EMBL" id="CAD0111012.1"/>
    </source>
</evidence>
<dbReference type="Proteomes" id="UP000745764">
    <property type="component" value="Unassembled WGS sequence"/>
</dbReference>
<comment type="caution">
    <text evidence="2">The sequence shown here is derived from an EMBL/GenBank/DDBJ whole genome shotgun (WGS) entry which is preliminary data.</text>
</comment>
<feature type="compositionally biased region" description="Polar residues" evidence="1">
    <location>
        <begin position="223"/>
        <end position="235"/>
    </location>
</feature>
<name>A0A9N8KMI3_9PEZI</name>
<proteinExistence type="predicted"/>
<evidence type="ECO:0000256" key="1">
    <source>
        <dbReference type="SAM" id="MobiDB-lite"/>
    </source>
</evidence>
<protein>
    <submittedName>
        <fullName evidence="2">Uncharacterized protein</fullName>
    </submittedName>
</protein>
<dbReference type="EMBL" id="CAINUL010000008">
    <property type="protein sequence ID" value="CAD0111012.1"/>
    <property type="molecule type" value="Genomic_DNA"/>
</dbReference>
<accession>A0A9N8KMI3</accession>
<gene>
    <name evidence="2" type="ORF">AWRI4620_LOCUS5267</name>
</gene>
<feature type="compositionally biased region" description="Basic and acidic residues" evidence="1">
    <location>
        <begin position="175"/>
        <end position="186"/>
    </location>
</feature>
<dbReference type="AlphaFoldDB" id="A0A9N8KMI3"/>
<evidence type="ECO:0000313" key="3">
    <source>
        <dbReference type="Proteomes" id="UP000745764"/>
    </source>
</evidence>
<keyword evidence="3" id="KW-1185">Reference proteome</keyword>
<sequence length="372" mass="42061">MPSFSPPGSIRRHFLRIISFGRYRSHSAEDTEPLIKTYGSSRRHSAPADMDAQSTNRPIYTAHQSPQSSGSAQTTIIHEVPPGTVPFSIDAFRDQRRGYYDPEFDTPSQESEQEVTGATVHIEEPTWDPTRLCRNKSIMHCNICNRIWEYNQIHCPGCAARTLHHIPGSSEDSYTDSKDNDHEHRSLRPRRQRGNNGDEVVPMDSNWDEHGLESGTADESWRTTDAANTSAQDSTDLPAESHPTGKDPKKIRYSTAHCCYGKPGVTLVYHCCCGNPSSHKDSDPTLCTQPCTLRAWPVTAAVVFGGPAPDKPVCRCSRWTSRHVCGRLWGAQYVEIMEDELEPCGCDDERRGRRSKKKTVWWMRFLKWFCCC</sequence>
<feature type="region of interest" description="Disordered" evidence="1">
    <location>
        <begin position="169"/>
        <end position="248"/>
    </location>
</feature>
<dbReference type="OrthoDB" id="3927306at2759"/>
<organism evidence="2 3">
    <name type="scientific">Aureobasidium uvarum</name>
    <dbReference type="NCBI Taxonomy" id="2773716"/>
    <lineage>
        <taxon>Eukaryota</taxon>
        <taxon>Fungi</taxon>
        <taxon>Dikarya</taxon>
        <taxon>Ascomycota</taxon>
        <taxon>Pezizomycotina</taxon>
        <taxon>Dothideomycetes</taxon>
        <taxon>Dothideomycetidae</taxon>
        <taxon>Dothideales</taxon>
        <taxon>Saccotheciaceae</taxon>
        <taxon>Aureobasidium</taxon>
    </lineage>
</organism>
<reference evidence="2" key="1">
    <citation type="submission" date="2020-06" db="EMBL/GenBank/DDBJ databases">
        <authorList>
            <person name="Onetto C."/>
        </authorList>
    </citation>
    <scope>NUCLEOTIDE SEQUENCE</scope>
</reference>